<name>B4QQS7_DROSI</name>
<evidence type="ECO:0000313" key="1">
    <source>
        <dbReference type="EMBL" id="EDX10179.1"/>
    </source>
</evidence>
<protein>
    <submittedName>
        <fullName evidence="1">GD14354</fullName>
    </submittedName>
</protein>
<gene>
    <name evidence="1" type="primary">Dsim\GD14354</name>
    <name evidence="1" type="ORF">Dsim_GD14354</name>
</gene>
<evidence type="ECO:0000313" key="2">
    <source>
        <dbReference type="Proteomes" id="UP000000304"/>
    </source>
</evidence>
<dbReference type="AlphaFoldDB" id="B4QQS7"/>
<sequence length="163" mass="18409">MLMEESTIPNIPNEVINYVEEQHARHRELTKQKKSLKKCIKKVQGMLKMIEGRNDGLPCTIAAGNLYQQCTVEELRESTTRWHFDMRCAANANDAPIALEPGLIFCLLAMARSADIYGYNVETKLFDSASKSKSTSFHIAPVAFFVLSVRLCSLIKPLRSYPI</sequence>
<dbReference type="EMBL" id="CM000363">
    <property type="protein sequence ID" value="EDX10179.1"/>
    <property type="molecule type" value="Genomic_DNA"/>
</dbReference>
<reference evidence="1 2" key="1">
    <citation type="journal article" date="2007" name="Nature">
        <title>Evolution of genes and genomes on the Drosophila phylogeny.</title>
        <authorList>
            <consortium name="Drosophila 12 Genomes Consortium"/>
            <person name="Clark A.G."/>
            <person name="Eisen M.B."/>
            <person name="Smith D.R."/>
            <person name="Bergman C.M."/>
            <person name="Oliver B."/>
            <person name="Markow T.A."/>
            <person name="Kaufman T.C."/>
            <person name="Kellis M."/>
            <person name="Gelbart W."/>
            <person name="Iyer V.N."/>
            <person name="Pollard D.A."/>
            <person name="Sackton T.B."/>
            <person name="Larracuente A.M."/>
            <person name="Singh N.D."/>
            <person name="Abad J.P."/>
            <person name="Abt D.N."/>
            <person name="Adryan B."/>
            <person name="Aguade M."/>
            <person name="Akashi H."/>
            <person name="Anderson W.W."/>
            <person name="Aquadro C.F."/>
            <person name="Ardell D.H."/>
            <person name="Arguello R."/>
            <person name="Artieri C.G."/>
            <person name="Barbash D.A."/>
            <person name="Barker D."/>
            <person name="Barsanti P."/>
            <person name="Batterham P."/>
            <person name="Batzoglou S."/>
            <person name="Begun D."/>
            <person name="Bhutkar A."/>
            <person name="Blanco E."/>
            <person name="Bosak S.A."/>
            <person name="Bradley R.K."/>
            <person name="Brand A.D."/>
            <person name="Brent M.R."/>
            <person name="Brooks A.N."/>
            <person name="Brown R.H."/>
            <person name="Butlin R.K."/>
            <person name="Caggese C."/>
            <person name="Calvi B.R."/>
            <person name="Bernardo de Carvalho A."/>
            <person name="Caspi A."/>
            <person name="Castrezana S."/>
            <person name="Celniker S.E."/>
            <person name="Chang J.L."/>
            <person name="Chapple C."/>
            <person name="Chatterji S."/>
            <person name="Chinwalla A."/>
            <person name="Civetta A."/>
            <person name="Clifton S.W."/>
            <person name="Comeron J.M."/>
            <person name="Costello J.C."/>
            <person name="Coyne J.A."/>
            <person name="Daub J."/>
            <person name="David R.G."/>
            <person name="Delcher A.L."/>
            <person name="Delehaunty K."/>
            <person name="Do C.B."/>
            <person name="Ebling H."/>
            <person name="Edwards K."/>
            <person name="Eickbush T."/>
            <person name="Evans J.D."/>
            <person name="Filipski A."/>
            <person name="Findeiss S."/>
            <person name="Freyhult E."/>
            <person name="Fulton L."/>
            <person name="Fulton R."/>
            <person name="Garcia A.C."/>
            <person name="Gardiner A."/>
            <person name="Garfield D.A."/>
            <person name="Garvin B.E."/>
            <person name="Gibson G."/>
            <person name="Gilbert D."/>
            <person name="Gnerre S."/>
            <person name="Godfrey J."/>
            <person name="Good R."/>
            <person name="Gotea V."/>
            <person name="Gravely B."/>
            <person name="Greenberg A.J."/>
            <person name="Griffiths-Jones S."/>
            <person name="Gross S."/>
            <person name="Guigo R."/>
            <person name="Gustafson E.A."/>
            <person name="Haerty W."/>
            <person name="Hahn M.W."/>
            <person name="Halligan D.L."/>
            <person name="Halpern A.L."/>
            <person name="Halter G.M."/>
            <person name="Han M.V."/>
            <person name="Heger A."/>
            <person name="Hillier L."/>
            <person name="Hinrichs A.S."/>
            <person name="Holmes I."/>
            <person name="Hoskins R.A."/>
            <person name="Hubisz M.J."/>
            <person name="Hultmark D."/>
            <person name="Huntley M.A."/>
            <person name="Jaffe D.B."/>
            <person name="Jagadeeshan S."/>
            <person name="Jeck W.R."/>
            <person name="Johnson J."/>
            <person name="Jones C.D."/>
            <person name="Jordan W.C."/>
            <person name="Karpen G.H."/>
            <person name="Kataoka E."/>
            <person name="Keightley P.D."/>
            <person name="Kheradpour P."/>
            <person name="Kirkness E.F."/>
            <person name="Koerich L.B."/>
            <person name="Kristiansen K."/>
            <person name="Kudrna D."/>
            <person name="Kulathinal R.J."/>
            <person name="Kumar S."/>
            <person name="Kwok R."/>
            <person name="Lander E."/>
            <person name="Langley C.H."/>
            <person name="Lapoint R."/>
            <person name="Lazzaro B.P."/>
            <person name="Lee S.J."/>
            <person name="Levesque L."/>
            <person name="Li R."/>
            <person name="Lin C.F."/>
            <person name="Lin M.F."/>
            <person name="Lindblad-Toh K."/>
            <person name="Llopart A."/>
            <person name="Long M."/>
            <person name="Low L."/>
            <person name="Lozovsky E."/>
            <person name="Lu J."/>
            <person name="Luo M."/>
            <person name="Machado C.A."/>
            <person name="Makalowski W."/>
            <person name="Marzo M."/>
            <person name="Matsuda M."/>
            <person name="Matzkin L."/>
            <person name="McAllister B."/>
            <person name="McBride C.S."/>
            <person name="McKernan B."/>
            <person name="McKernan K."/>
            <person name="Mendez-Lago M."/>
            <person name="Minx P."/>
            <person name="Mollenhauer M.U."/>
            <person name="Montooth K."/>
            <person name="Mount S.M."/>
            <person name="Mu X."/>
            <person name="Myers E."/>
            <person name="Negre B."/>
            <person name="Newfeld S."/>
            <person name="Nielsen R."/>
            <person name="Noor M.A."/>
            <person name="O'Grady P."/>
            <person name="Pachter L."/>
            <person name="Papaceit M."/>
            <person name="Parisi M.J."/>
            <person name="Parisi M."/>
            <person name="Parts L."/>
            <person name="Pedersen J.S."/>
            <person name="Pesole G."/>
            <person name="Phillippy A.M."/>
            <person name="Ponting C.P."/>
            <person name="Pop M."/>
            <person name="Porcelli D."/>
            <person name="Powell J.R."/>
            <person name="Prohaska S."/>
            <person name="Pruitt K."/>
            <person name="Puig M."/>
            <person name="Quesneville H."/>
            <person name="Ram K.R."/>
            <person name="Rand D."/>
            <person name="Rasmussen M.D."/>
            <person name="Reed L.K."/>
            <person name="Reenan R."/>
            <person name="Reily A."/>
            <person name="Remington K.A."/>
            <person name="Rieger T.T."/>
            <person name="Ritchie M.G."/>
            <person name="Robin C."/>
            <person name="Rogers Y.H."/>
            <person name="Rohde C."/>
            <person name="Rozas J."/>
            <person name="Rubenfield M.J."/>
            <person name="Ruiz A."/>
            <person name="Russo S."/>
            <person name="Salzberg S.L."/>
            <person name="Sanchez-Gracia A."/>
            <person name="Saranga D.J."/>
            <person name="Sato H."/>
            <person name="Schaeffer S.W."/>
            <person name="Schatz M.C."/>
            <person name="Schlenke T."/>
            <person name="Schwartz R."/>
            <person name="Segarra C."/>
            <person name="Singh R.S."/>
            <person name="Sirot L."/>
            <person name="Sirota M."/>
            <person name="Sisneros N.B."/>
            <person name="Smith C.D."/>
            <person name="Smith T.F."/>
            <person name="Spieth J."/>
            <person name="Stage D.E."/>
            <person name="Stark A."/>
            <person name="Stephan W."/>
            <person name="Strausberg R.L."/>
            <person name="Strempel S."/>
            <person name="Sturgill D."/>
            <person name="Sutton G."/>
            <person name="Sutton G.G."/>
            <person name="Tao W."/>
            <person name="Teichmann S."/>
            <person name="Tobari Y.N."/>
            <person name="Tomimura Y."/>
            <person name="Tsolas J.M."/>
            <person name="Valente V.L."/>
            <person name="Venter E."/>
            <person name="Venter J.C."/>
            <person name="Vicario S."/>
            <person name="Vieira F.G."/>
            <person name="Vilella A.J."/>
            <person name="Villasante A."/>
            <person name="Walenz B."/>
            <person name="Wang J."/>
            <person name="Wasserman M."/>
            <person name="Watts T."/>
            <person name="Wilson D."/>
            <person name="Wilson R.K."/>
            <person name="Wing R.A."/>
            <person name="Wolfner M.F."/>
            <person name="Wong A."/>
            <person name="Wong G.K."/>
            <person name="Wu C.I."/>
            <person name="Wu G."/>
            <person name="Yamamoto D."/>
            <person name="Yang H.P."/>
            <person name="Yang S.P."/>
            <person name="Yorke J.A."/>
            <person name="Yoshida K."/>
            <person name="Zdobnov E."/>
            <person name="Zhang P."/>
            <person name="Zhang Y."/>
            <person name="Zimin A.V."/>
            <person name="Baldwin J."/>
            <person name="Abdouelleil A."/>
            <person name="Abdulkadir J."/>
            <person name="Abebe A."/>
            <person name="Abera B."/>
            <person name="Abreu J."/>
            <person name="Acer S.C."/>
            <person name="Aftuck L."/>
            <person name="Alexander A."/>
            <person name="An P."/>
            <person name="Anderson E."/>
            <person name="Anderson S."/>
            <person name="Arachi H."/>
            <person name="Azer M."/>
            <person name="Bachantsang P."/>
            <person name="Barry A."/>
            <person name="Bayul T."/>
            <person name="Berlin A."/>
            <person name="Bessette D."/>
            <person name="Bloom T."/>
            <person name="Blye J."/>
            <person name="Boguslavskiy L."/>
            <person name="Bonnet C."/>
            <person name="Boukhgalter B."/>
            <person name="Bourzgui I."/>
            <person name="Brown A."/>
            <person name="Cahill P."/>
            <person name="Channer S."/>
            <person name="Cheshatsang Y."/>
            <person name="Chuda L."/>
            <person name="Citroen M."/>
            <person name="Collymore A."/>
            <person name="Cooke P."/>
            <person name="Costello M."/>
            <person name="D'Aco K."/>
            <person name="Daza R."/>
            <person name="De Haan G."/>
            <person name="DeGray S."/>
            <person name="DeMaso C."/>
            <person name="Dhargay N."/>
            <person name="Dooley K."/>
            <person name="Dooley E."/>
            <person name="Doricent M."/>
            <person name="Dorje P."/>
            <person name="Dorjee K."/>
            <person name="Dupes A."/>
            <person name="Elong R."/>
            <person name="Falk J."/>
            <person name="Farina A."/>
            <person name="Faro S."/>
            <person name="Ferguson D."/>
            <person name="Fisher S."/>
            <person name="Foley C.D."/>
            <person name="Franke A."/>
            <person name="Friedrich D."/>
            <person name="Gadbois L."/>
            <person name="Gearin G."/>
            <person name="Gearin C.R."/>
            <person name="Giannoukos G."/>
            <person name="Goode T."/>
            <person name="Graham J."/>
            <person name="Grandbois E."/>
            <person name="Grewal S."/>
            <person name="Gyaltsen K."/>
            <person name="Hafez N."/>
            <person name="Hagos B."/>
            <person name="Hall J."/>
            <person name="Henson C."/>
            <person name="Hollinger A."/>
            <person name="Honan T."/>
            <person name="Huard M.D."/>
            <person name="Hughes L."/>
            <person name="Hurhula B."/>
            <person name="Husby M.E."/>
            <person name="Kamat A."/>
            <person name="Kanga B."/>
            <person name="Kashin S."/>
            <person name="Khazanovich D."/>
            <person name="Kisner P."/>
            <person name="Lance K."/>
            <person name="Lara M."/>
            <person name="Lee W."/>
            <person name="Lennon N."/>
            <person name="Letendre F."/>
            <person name="LeVine R."/>
            <person name="Lipovsky A."/>
            <person name="Liu X."/>
            <person name="Liu J."/>
            <person name="Liu S."/>
            <person name="Lokyitsang T."/>
            <person name="Lokyitsang Y."/>
            <person name="Lubonja R."/>
            <person name="Lui A."/>
            <person name="MacDonald P."/>
            <person name="Magnisalis V."/>
            <person name="Maru K."/>
            <person name="Matthews C."/>
            <person name="McCusker W."/>
            <person name="McDonough S."/>
            <person name="Mehta T."/>
            <person name="Meldrim J."/>
            <person name="Meneus L."/>
            <person name="Mihai O."/>
            <person name="Mihalev A."/>
            <person name="Mihova T."/>
            <person name="Mittelman R."/>
            <person name="Mlenga V."/>
            <person name="Montmayeur A."/>
            <person name="Mulrain L."/>
            <person name="Navidi A."/>
            <person name="Naylor J."/>
            <person name="Negash T."/>
            <person name="Nguyen T."/>
            <person name="Nguyen N."/>
            <person name="Nicol R."/>
            <person name="Norbu C."/>
            <person name="Norbu N."/>
            <person name="Novod N."/>
            <person name="O'Neill B."/>
            <person name="Osman S."/>
            <person name="Markiewicz E."/>
            <person name="Oyono O.L."/>
            <person name="Patti C."/>
            <person name="Phunkhang P."/>
            <person name="Pierre F."/>
            <person name="Priest M."/>
            <person name="Raghuraman S."/>
            <person name="Rege F."/>
            <person name="Reyes R."/>
            <person name="Rise C."/>
            <person name="Rogov P."/>
            <person name="Ross K."/>
            <person name="Ryan E."/>
            <person name="Settipalli S."/>
            <person name="Shea T."/>
            <person name="Sherpa N."/>
            <person name="Shi L."/>
            <person name="Shih D."/>
            <person name="Sparrow T."/>
            <person name="Spaulding J."/>
            <person name="Stalker J."/>
            <person name="Stange-Thomann N."/>
            <person name="Stavropoulos S."/>
            <person name="Stone C."/>
            <person name="Strader C."/>
            <person name="Tesfaye S."/>
            <person name="Thomson T."/>
            <person name="Thoulutsang Y."/>
            <person name="Thoulutsang D."/>
            <person name="Topham K."/>
            <person name="Topping I."/>
            <person name="Tsamla T."/>
            <person name="Vassiliev H."/>
            <person name="Vo A."/>
            <person name="Wangchuk T."/>
            <person name="Wangdi T."/>
            <person name="Weiand M."/>
            <person name="Wilkinson J."/>
            <person name="Wilson A."/>
            <person name="Yadav S."/>
            <person name="Young G."/>
            <person name="Yu Q."/>
            <person name="Zembek L."/>
            <person name="Zhong D."/>
            <person name="Zimmer A."/>
            <person name="Zwirko Z."/>
            <person name="Jaffe D.B."/>
            <person name="Alvarez P."/>
            <person name="Brockman W."/>
            <person name="Butler J."/>
            <person name="Chin C."/>
            <person name="Gnerre S."/>
            <person name="Grabherr M."/>
            <person name="Kleber M."/>
            <person name="Mauceli E."/>
            <person name="MacCallum I."/>
        </authorList>
    </citation>
    <scope>NUCLEOTIDE SEQUENCE [LARGE SCALE GENOMIC DNA]</scope>
    <source>
        <strain evidence="2">white501</strain>
    </source>
</reference>
<dbReference type="OrthoDB" id="7848512at2759"/>
<keyword evidence="2" id="KW-1185">Reference proteome</keyword>
<organism evidence="1 2">
    <name type="scientific">Drosophila simulans</name>
    <name type="common">Fruit fly</name>
    <dbReference type="NCBI Taxonomy" id="7240"/>
    <lineage>
        <taxon>Eukaryota</taxon>
        <taxon>Metazoa</taxon>
        <taxon>Ecdysozoa</taxon>
        <taxon>Arthropoda</taxon>
        <taxon>Hexapoda</taxon>
        <taxon>Insecta</taxon>
        <taxon>Pterygota</taxon>
        <taxon>Neoptera</taxon>
        <taxon>Endopterygota</taxon>
        <taxon>Diptera</taxon>
        <taxon>Brachycera</taxon>
        <taxon>Muscomorpha</taxon>
        <taxon>Ephydroidea</taxon>
        <taxon>Drosophilidae</taxon>
        <taxon>Drosophila</taxon>
        <taxon>Sophophora</taxon>
    </lineage>
</organism>
<proteinExistence type="predicted"/>
<dbReference type="HOGENOM" id="CLU_1628803_0_0_1"/>
<dbReference type="STRING" id="7240.B4QQS7"/>
<accession>B4QQS7</accession>
<dbReference type="Proteomes" id="UP000000304">
    <property type="component" value="Chromosome 3L"/>
</dbReference>